<reference evidence="1" key="1">
    <citation type="journal article" date="2023" name="Plant J.">
        <title>Genome sequences and population genomics provide insights into the demographic history, inbreeding, and mutation load of two 'living fossil' tree species of Dipteronia.</title>
        <authorList>
            <person name="Feng Y."/>
            <person name="Comes H.P."/>
            <person name="Chen J."/>
            <person name="Zhu S."/>
            <person name="Lu R."/>
            <person name="Zhang X."/>
            <person name="Li P."/>
            <person name="Qiu J."/>
            <person name="Olsen K.M."/>
            <person name="Qiu Y."/>
        </authorList>
    </citation>
    <scope>NUCLEOTIDE SEQUENCE</scope>
    <source>
        <strain evidence="1">NBL</strain>
    </source>
</reference>
<dbReference type="AlphaFoldDB" id="A0AAE0DRG4"/>
<protein>
    <submittedName>
        <fullName evidence="1">Uncharacterized protein</fullName>
    </submittedName>
</protein>
<dbReference type="EMBL" id="JANJYJ010000010">
    <property type="protein sequence ID" value="KAK3183289.1"/>
    <property type="molecule type" value="Genomic_DNA"/>
</dbReference>
<accession>A0AAE0DRG4</accession>
<dbReference type="Proteomes" id="UP001281410">
    <property type="component" value="Unassembled WGS sequence"/>
</dbReference>
<gene>
    <name evidence="1" type="ORF">Dsin_030575</name>
</gene>
<keyword evidence="2" id="KW-1185">Reference proteome</keyword>
<evidence type="ECO:0000313" key="1">
    <source>
        <dbReference type="EMBL" id="KAK3183289.1"/>
    </source>
</evidence>
<name>A0AAE0DRG4_9ROSI</name>
<sequence>MWRLRKQWRKLLGMDKTSKEFGRWSSTGWAWDVQTRRRLFDWEREQWVGFTTFLSSIPILNRSSKVLEWNLNQNGLFTISSFRRNLEGNTEVSSSIQKGGASKIWDRSSYCGGVPAMLAKGGICGSFILTLPLDISTVDGVHGMVGDLVSALMLNLKECCVESKSVKKSVIKDWCPPLMNTFKFNVAGSVRGNSGQAGIGGFLRDSNDSLDKMRSGSHGDFLHWM</sequence>
<evidence type="ECO:0000313" key="2">
    <source>
        <dbReference type="Proteomes" id="UP001281410"/>
    </source>
</evidence>
<proteinExistence type="predicted"/>
<organism evidence="1 2">
    <name type="scientific">Dipteronia sinensis</name>
    <dbReference type="NCBI Taxonomy" id="43782"/>
    <lineage>
        <taxon>Eukaryota</taxon>
        <taxon>Viridiplantae</taxon>
        <taxon>Streptophyta</taxon>
        <taxon>Embryophyta</taxon>
        <taxon>Tracheophyta</taxon>
        <taxon>Spermatophyta</taxon>
        <taxon>Magnoliopsida</taxon>
        <taxon>eudicotyledons</taxon>
        <taxon>Gunneridae</taxon>
        <taxon>Pentapetalae</taxon>
        <taxon>rosids</taxon>
        <taxon>malvids</taxon>
        <taxon>Sapindales</taxon>
        <taxon>Sapindaceae</taxon>
        <taxon>Hippocastanoideae</taxon>
        <taxon>Acereae</taxon>
        <taxon>Dipteronia</taxon>
    </lineage>
</organism>
<comment type="caution">
    <text evidence="1">The sequence shown here is derived from an EMBL/GenBank/DDBJ whole genome shotgun (WGS) entry which is preliminary data.</text>
</comment>